<reference evidence="1 2" key="1">
    <citation type="journal article" date="2017" name="G3 (Bethesda)">
        <title>First Draft Genome Sequence of the Pathogenic Fungus Lomentospora prolificans (Formerly Scedosporium prolificans).</title>
        <authorList>
            <person name="Luo R."/>
            <person name="Zimin A."/>
            <person name="Workman R."/>
            <person name="Fan Y."/>
            <person name="Pertea G."/>
            <person name="Grossman N."/>
            <person name="Wear M.P."/>
            <person name="Jia B."/>
            <person name="Miller H."/>
            <person name="Casadevall A."/>
            <person name="Timp W."/>
            <person name="Zhang S.X."/>
            <person name="Salzberg S.L."/>
        </authorList>
    </citation>
    <scope>NUCLEOTIDE SEQUENCE [LARGE SCALE GENOMIC DNA]</scope>
    <source>
        <strain evidence="1 2">JHH-5317</strain>
    </source>
</reference>
<evidence type="ECO:0000313" key="2">
    <source>
        <dbReference type="Proteomes" id="UP000233524"/>
    </source>
</evidence>
<dbReference type="STRING" id="41688.A0A2N3NDM3"/>
<keyword evidence="2" id="KW-1185">Reference proteome</keyword>
<comment type="caution">
    <text evidence="1">The sequence shown here is derived from an EMBL/GenBank/DDBJ whole genome shotgun (WGS) entry which is preliminary data.</text>
</comment>
<evidence type="ECO:0000313" key="1">
    <source>
        <dbReference type="EMBL" id="PKS10534.1"/>
    </source>
</evidence>
<protein>
    <submittedName>
        <fullName evidence="1">Uncharacterized protein</fullName>
    </submittedName>
</protein>
<sequence>MSDAVEVGFLKTLFREVPSMREFCDTLQTRYCMNIKSFTEEEYRAKVTELLFYCNRVERIRLNLPFPLVGPHCSAVTSTLANTFAALNRKEDEETEYSKLKVLVLENAADISIYSLWMNPIDVENIRKAIEKLEHFVISIRRREPLLDRFRFYSMSLWGLITYPIFLKTLCLVGLDCDHPPPRSIKHTLSNTVDMAEWAVMALPRPRLPFHSLVSLELKRVEISADFFSSTLEIFGTTLRELFLNEVYLKVSGSGPGEINPSKVLWVGIPNVCPNENDIWVAHVVRENLPKLRICRASQLGYDFHGTEAELEACQNFDLDDPCGLKRSVSRRFVEVATNFGQPNLDTGEPCTIRPYGVSTSIWTRQLKPAPKRMRPSEWDTIAYQSLVSNPTSAWLRSIDESFPNCNKGTLDELHAIAQTACTGMNKLTEYRSSLGTDAFDALPMDELQGLVELPLSGATQELTEHMDADLTNPIQTAVPEDGQGS</sequence>
<gene>
    <name evidence="1" type="ORF">jhhlp_002287</name>
</gene>
<accession>A0A2N3NDM3</accession>
<dbReference type="InParanoid" id="A0A2N3NDM3"/>
<name>A0A2N3NDM3_9PEZI</name>
<proteinExistence type="predicted"/>
<dbReference type="EMBL" id="NLAX01000008">
    <property type="protein sequence ID" value="PKS10534.1"/>
    <property type="molecule type" value="Genomic_DNA"/>
</dbReference>
<dbReference type="VEuPathDB" id="FungiDB:jhhlp_002287"/>
<dbReference type="OrthoDB" id="4798537at2759"/>
<dbReference type="Proteomes" id="UP000233524">
    <property type="component" value="Unassembled WGS sequence"/>
</dbReference>
<organism evidence="1 2">
    <name type="scientific">Lomentospora prolificans</name>
    <dbReference type="NCBI Taxonomy" id="41688"/>
    <lineage>
        <taxon>Eukaryota</taxon>
        <taxon>Fungi</taxon>
        <taxon>Dikarya</taxon>
        <taxon>Ascomycota</taxon>
        <taxon>Pezizomycotina</taxon>
        <taxon>Sordariomycetes</taxon>
        <taxon>Hypocreomycetidae</taxon>
        <taxon>Microascales</taxon>
        <taxon>Microascaceae</taxon>
        <taxon>Lomentospora</taxon>
    </lineage>
</organism>
<dbReference type="AlphaFoldDB" id="A0A2N3NDM3"/>